<dbReference type="Proteomes" id="UP000482800">
    <property type="component" value="Unassembled WGS sequence"/>
</dbReference>
<proteinExistence type="predicted"/>
<dbReference type="EMBL" id="BLPF01000002">
    <property type="protein sequence ID" value="GFJ81529.1"/>
    <property type="molecule type" value="Genomic_DNA"/>
</dbReference>
<dbReference type="Gene3D" id="3.40.50.720">
    <property type="entry name" value="NAD(P)-binding Rossmann-like Domain"/>
    <property type="match status" value="1"/>
</dbReference>
<evidence type="ECO:0000256" key="2">
    <source>
        <dbReference type="ARBA" id="ARBA00022553"/>
    </source>
</evidence>
<evidence type="ECO:0000313" key="5">
    <source>
        <dbReference type="Proteomes" id="UP000482800"/>
    </source>
</evidence>
<organism evidence="4 5">
    <name type="scientific">Phytohabitans houttuyneae</name>
    <dbReference type="NCBI Taxonomy" id="1076126"/>
    <lineage>
        <taxon>Bacteria</taxon>
        <taxon>Bacillati</taxon>
        <taxon>Actinomycetota</taxon>
        <taxon>Actinomycetes</taxon>
        <taxon>Micromonosporales</taxon>
        <taxon>Micromonosporaceae</taxon>
    </lineage>
</organism>
<feature type="domain" description="Ketoreductase" evidence="3">
    <location>
        <begin position="166"/>
        <end position="344"/>
    </location>
</feature>
<dbReference type="PANTHER" id="PTHR43775:SF37">
    <property type="entry name" value="SI:DKEY-61P9.11"/>
    <property type="match status" value="1"/>
</dbReference>
<dbReference type="SUPFAM" id="SSF51735">
    <property type="entry name" value="NAD(P)-binding Rossmann-fold domains"/>
    <property type="match status" value="1"/>
</dbReference>
<dbReference type="InterPro" id="IPR013968">
    <property type="entry name" value="PKS_KR"/>
</dbReference>
<name>A0A6V8KHE6_9ACTN</name>
<dbReference type="GO" id="GO:0004312">
    <property type="term" value="F:fatty acid synthase activity"/>
    <property type="evidence" value="ECO:0007669"/>
    <property type="project" value="TreeGrafter"/>
</dbReference>
<dbReference type="SMART" id="SM00822">
    <property type="entry name" value="PKS_KR"/>
    <property type="match status" value="1"/>
</dbReference>
<evidence type="ECO:0000313" key="4">
    <source>
        <dbReference type="EMBL" id="GFJ81529.1"/>
    </source>
</evidence>
<dbReference type="InterPro" id="IPR036291">
    <property type="entry name" value="NAD(P)-bd_dom_sf"/>
</dbReference>
<dbReference type="PANTHER" id="PTHR43775">
    <property type="entry name" value="FATTY ACID SYNTHASE"/>
    <property type="match status" value="1"/>
</dbReference>
<keyword evidence="1" id="KW-0596">Phosphopantetheine</keyword>
<reference evidence="4 5" key="1">
    <citation type="submission" date="2020-03" db="EMBL/GenBank/DDBJ databases">
        <title>Whole genome shotgun sequence of Phytohabitans houttuyneae NBRC 108639.</title>
        <authorList>
            <person name="Komaki H."/>
            <person name="Tamura T."/>
        </authorList>
    </citation>
    <scope>NUCLEOTIDE SEQUENCE [LARGE SCALE GENOMIC DNA]</scope>
    <source>
        <strain evidence="4 5">NBRC 108639</strain>
    </source>
</reference>
<protein>
    <recommendedName>
        <fullName evidence="3">Ketoreductase domain-containing protein</fullName>
    </recommendedName>
</protein>
<evidence type="ECO:0000259" key="3">
    <source>
        <dbReference type="SMART" id="SM00822"/>
    </source>
</evidence>
<keyword evidence="2" id="KW-0597">Phosphoprotein</keyword>
<keyword evidence="5" id="KW-1185">Reference proteome</keyword>
<dbReference type="Pfam" id="PF08659">
    <property type="entry name" value="KR"/>
    <property type="match status" value="1"/>
</dbReference>
<dbReference type="AlphaFoldDB" id="A0A6V8KHE6"/>
<dbReference type="GO" id="GO:0006633">
    <property type="term" value="P:fatty acid biosynthetic process"/>
    <property type="evidence" value="ECO:0007669"/>
    <property type="project" value="TreeGrafter"/>
</dbReference>
<dbReference type="InterPro" id="IPR057326">
    <property type="entry name" value="KR_dom"/>
</dbReference>
<dbReference type="InterPro" id="IPR050091">
    <property type="entry name" value="PKS_NRPS_Biosynth_Enz"/>
</dbReference>
<gene>
    <name evidence="4" type="ORF">Phou_057090</name>
</gene>
<evidence type="ECO:0000256" key="1">
    <source>
        <dbReference type="ARBA" id="ARBA00022450"/>
    </source>
</evidence>
<reference evidence="4 5" key="2">
    <citation type="submission" date="2020-03" db="EMBL/GenBank/DDBJ databases">
        <authorList>
            <person name="Ichikawa N."/>
            <person name="Kimura A."/>
            <person name="Kitahashi Y."/>
            <person name="Uohara A."/>
        </authorList>
    </citation>
    <scope>NUCLEOTIDE SEQUENCE [LARGE SCALE GENOMIC DNA]</scope>
    <source>
        <strain evidence="4 5">NBRC 108639</strain>
    </source>
</reference>
<sequence>MASTRITLRALVPVRVPVRVSSRPVRWRVVGSDDHPFVRHLRAASPGVDGPTVDVVALGTSLSDEALPTLLAAMSAGPGARHVVLVHSGAGGGTLLRGLAAEQSKTVATVIELADPTPAALATATGLLGAPPYAVDDLAVHGDGTVTTDGWRPIPLPAGAPDLAGQAVVVTGGLGGLGIRVAVALAAAGAVPVVVDVRAEAEAPIDTQRYVSMLRRLAPEAQVVQVDLTDREAARRCLAGLAPRALVHCAGRVVGGTGRKLTVEEISAMGAAKVGTLQSVLSAVDHRHLRAVLAFGSVTARGAHPGLYGYALANESLRREMGRLAAAHPAVRWCTAEWSLWSGAGIARGVRAAARLMGMVPIPVTTGVAATVELLGALTAAKTNGGAPVPGSLVIAAEVRGAEGRWSGRPEGIPGIDTAYVVQPGANFDQARLDKLARIVAAAAVPDAALDRLTAAREARPAGTASPAGAPLLLRAAVAGDRVDCVVLSGVSPGPLPAAEPILRYQYQIRRTRPVFE</sequence>
<comment type="caution">
    <text evidence="4">The sequence shown here is derived from an EMBL/GenBank/DDBJ whole genome shotgun (WGS) entry which is preliminary data.</text>
</comment>
<dbReference type="RefSeq" id="WP_173060884.1">
    <property type="nucleotide sequence ID" value="NZ_BAABGO010000023.1"/>
</dbReference>
<accession>A0A6V8KHE6</accession>